<dbReference type="Gene3D" id="2.40.420.20">
    <property type="match status" value="1"/>
</dbReference>
<keyword evidence="2" id="KW-0732">Signal</keyword>
<organism evidence="3 4">
    <name type="scientific">Caulobacter vibrioides (strain NA1000 / CB15N)</name>
    <name type="common">Caulobacter crescentus</name>
    <dbReference type="NCBI Taxonomy" id="565050"/>
    <lineage>
        <taxon>Bacteria</taxon>
        <taxon>Pseudomonadati</taxon>
        <taxon>Pseudomonadota</taxon>
        <taxon>Alphaproteobacteria</taxon>
        <taxon>Caulobacterales</taxon>
        <taxon>Caulobacteraceae</taxon>
        <taxon>Caulobacter</taxon>
    </lineage>
</organism>
<dbReference type="RefSeq" id="YP_002517238.1">
    <property type="nucleotide sequence ID" value="NC_011916.1"/>
</dbReference>
<dbReference type="OrthoDB" id="9813967at2"/>
<reference evidence="3 4" key="1">
    <citation type="journal article" date="2010" name="J. Bacteriol.">
        <title>The genetic basis of laboratory adaptation in Caulobacter crescentus.</title>
        <authorList>
            <person name="Marks M.E."/>
            <person name="Castro-Rojas C.M."/>
            <person name="Teiling C."/>
            <person name="Du L."/>
            <person name="Kapatral V."/>
            <person name="Walunas T.L."/>
            <person name="Crosson S."/>
        </authorList>
    </citation>
    <scope>NUCLEOTIDE SEQUENCE [LARGE SCALE GENOMIC DNA]</scope>
    <source>
        <strain evidence="4">NA1000 / CB15N</strain>
    </source>
</reference>
<dbReference type="PhylomeDB" id="A0A0H3C8Z7"/>
<dbReference type="Gene3D" id="2.40.50.100">
    <property type="match status" value="1"/>
</dbReference>
<dbReference type="NCBIfam" id="TIGR01730">
    <property type="entry name" value="RND_mfp"/>
    <property type="match status" value="1"/>
</dbReference>
<dbReference type="RefSeq" id="WP_010919655.1">
    <property type="nucleotide sequence ID" value="NC_011916.1"/>
</dbReference>
<dbReference type="GeneID" id="7331413"/>
<accession>A0A0H3C8Z7</accession>
<proteinExistence type="inferred from homology"/>
<dbReference type="Proteomes" id="UP000001364">
    <property type="component" value="Chromosome"/>
</dbReference>
<dbReference type="PATRIC" id="fig|565050.3.peg.1828"/>
<name>A0A0H3C8Z7_CAUVN</name>
<dbReference type="HOGENOM" id="CLU_018816_1_0_5"/>
<evidence type="ECO:0000256" key="1">
    <source>
        <dbReference type="ARBA" id="ARBA00009477"/>
    </source>
</evidence>
<dbReference type="EMBL" id="CP001340">
    <property type="protein sequence ID" value="ACL95330.1"/>
    <property type="molecule type" value="Genomic_DNA"/>
</dbReference>
<dbReference type="AlphaFoldDB" id="A0A0H3C8Z7"/>
<dbReference type="GO" id="GO:0015562">
    <property type="term" value="F:efflux transmembrane transporter activity"/>
    <property type="evidence" value="ECO:0007669"/>
    <property type="project" value="TreeGrafter"/>
</dbReference>
<protein>
    <submittedName>
        <fullName evidence="3">Periplasmic multidrug efflux lipoprotein</fullName>
    </submittedName>
</protein>
<keyword evidence="4" id="KW-1185">Reference proteome</keyword>
<dbReference type="SMR" id="A0A0H3C8Z7"/>
<gene>
    <name evidence="3" type="ordered locus">CCNA_01865</name>
</gene>
<comment type="similarity">
    <text evidence="1">Belongs to the membrane fusion protein (MFP) (TC 8.A.1) family.</text>
</comment>
<dbReference type="Gene3D" id="2.40.30.170">
    <property type="match status" value="1"/>
</dbReference>
<dbReference type="InterPro" id="IPR006143">
    <property type="entry name" value="RND_pump_MFP"/>
</dbReference>
<evidence type="ECO:0000313" key="3">
    <source>
        <dbReference type="EMBL" id="ACL95330.1"/>
    </source>
</evidence>
<dbReference type="Gene3D" id="1.10.287.470">
    <property type="entry name" value="Helix hairpin bin"/>
    <property type="match status" value="1"/>
</dbReference>
<dbReference type="SUPFAM" id="SSF111369">
    <property type="entry name" value="HlyD-like secretion proteins"/>
    <property type="match status" value="1"/>
</dbReference>
<dbReference type="KEGG" id="ccs:CCNA_01865"/>
<evidence type="ECO:0000313" key="4">
    <source>
        <dbReference type="Proteomes" id="UP000001364"/>
    </source>
</evidence>
<keyword evidence="3" id="KW-0449">Lipoprotein</keyword>
<feature type="signal peptide" evidence="2">
    <location>
        <begin position="1"/>
        <end position="19"/>
    </location>
</feature>
<evidence type="ECO:0000256" key="2">
    <source>
        <dbReference type="SAM" id="SignalP"/>
    </source>
</evidence>
<dbReference type="PANTHER" id="PTHR30469">
    <property type="entry name" value="MULTIDRUG RESISTANCE PROTEIN MDTA"/>
    <property type="match status" value="1"/>
</dbReference>
<dbReference type="GO" id="GO:1990281">
    <property type="term" value="C:efflux pump complex"/>
    <property type="evidence" value="ECO:0007669"/>
    <property type="project" value="TreeGrafter"/>
</dbReference>
<dbReference type="PANTHER" id="PTHR30469:SF18">
    <property type="entry name" value="RESISTANCE-NODULATION-CELL DIVISION (RND) EFFLUX MEMBRANE FUSION PROTEIN-RELATED"/>
    <property type="match status" value="1"/>
</dbReference>
<feature type="chain" id="PRO_5002605838" evidence="2">
    <location>
        <begin position="20"/>
        <end position="362"/>
    </location>
</feature>
<sequence>MSSRTLAFALLLGGLTPLAACSGKDGADDPRTAAPIVRVATAGPASDGERRFSGVVTARVQSDLGFRVAGKVVARLVDAGQTVRRGQPLMRIDATDYALAVSAQTELVAAARARAVQTASDEKRLRGLVAAGAISAIAYDQAKAAAEAAKAQLDAAEVQALVSRNTAGYAVLVADADGVVVETLAEPGQVVAAGQPVVRLAHAGPREATITLPETVRPALGSSAQAFGFEGDKVGQARLRQLSDAADPRTRTFEAKYVLSGPVAQAPLGSTVVVVLPAQPGAATVGVEAPIGALYDTGKGAGVWIVKPGASTVEWRPVQVAAVSAETVIVTQGLRGGEQFVALGAHLLHQGQRVRVQAGAAQ</sequence>